<evidence type="ECO:0000256" key="4">
    <source>
        <dbReference type="ARBA" id="ARBA00023043"/>
    </source>
</evidence>
<dbReference type="Gene3D" id="1.10.238.10">
    <property type="entry name" value="EF-hand"/>
    <property type="match status" value="1"/>
</dbReference>
<evidence type="ECO:0000259" key="7">
    <source>
        <dbReference type="PROSITE" id="PS50222"/>
    </source>
</evidence>
<keyword evidence="4 5" id="KW-0040">ANK repeat</keyword>
<dbReference type="InterPro" id="IPR018247">
    <property type="entry name" value="EF_Hand_1_Ca_BS"/>
</dbReference>
<feature type="repeat" description="ANK" evidence="5">
    <location>
        <begin position="1353"/>
        <end position="1385"/>
    </location>
</feature>
<feature type="region of interest" description="Disordered" evidence="6">
    <location>
        <begin position="569"/>
        <end position="618"/>
    </location>
</feature>
<evidence type="ECO:0000256" key="1">
    <source>
        <dbReference type="ARBA" id="ARBA00016512"/>
    </source>
</evidence>
<dbReference type="Gene3D" id="1.25.40.20">
    <property type="entry name" value="Ankyrin repeat-containing domain"/>
    <property type="match status" value="4"/>
</dbReference>
<dbReference type="InterPro" id="IPR011992">
    <property type="entry name" value="EF-hand-dom_pair"/>
</dbReference>
<dbReference type="CDD" id="cd00051">
    <property type="entry name" value="EFh"/>
    <property type="match status" value="1"/>
</dbReference>
<dbReference type="PROSITE" id="PS00018">
    <property type="entry name" value="EF_HAND_1"/>
    <property type="match status" value="1"/>
</dbReference>
<name>A0A7S4GFA8_9EUGL</name>
<feature type="domain" description="EF-hand" evidence="7">
    <location>
        <begin position="82"/>
        <end position="117"/>
    </location>
</feature>
<protein>
    <recommendedName>
        <fullName evidence="1">Probable pectate lyase C</fullName>
    </recommendedName>
</protein>
<dbReference type="SUPFAM" id="SSF48403">
    <property type="entry name" value="Ankyrin repeat"/>
    <property type="match status" value="2"/>
</dbReference>
<dbReference type="InterPro" id="IPR002048">
    <property type="entry name" value="EF_hand_dom"/>
</dbReference>
<feature type="repeat" description="ANK" evidence="5">
    <location>
        <begin position="1168"/>
        <end position="1200"/>
    </location>
</feature>
<gene>
    <name evidence="8" type="ORF">EGYM00163_LOCUS46538</name>
</gene>
<organism evidence="8">
    <name type="scientific">Eutreptiella gymnastica</name>
    <dbReference type="NCBI Taxonomy" id="73025"/>
    <lineage>
        <taxon>Eukaryota</taxon>
        <taxon>Discoba</taxon>
        <taxon>Euglenozoa</taxon>
        <taxon>Euglenida</taxon>
        <taxon>Spirocuta</taxon>
        <taxon>Euglenophyceae</taxon>
        <taxon>Eutreptiales</taxon>
        <taxon>Eutreptiaceae</taxon>
        <taxon>Eutreptiella</taxon>
    </lineage>
</organism>
<evidence type="ECO:0000256" key="6">
    <source>
        <dbReference type="SAM" id="MobiDB-lite"/>
    </source>
</evidence>
<dbReference type="Pfam" id="PF12796">
    <property type="entry name" value="Ank_2"/>
    <property type="match status" value="3"/>
</dbReference>
<evidence type="ECO:0000256" key="2">
    <source>
        <dbReference type="ARBA" id="ARBA00022737"/>
    </source>
</evidence>
<dbReference type="PROSITE" id="PS50088">
    <property type="entry name" value="ANK_REPEAT"/>
    <property type="match status" value="5"/>
</dbReference>
<evidence type="ECO:0000313" key="8">
    <source>
        <dbReference type="EMBL" id="CAE0835230.1"/>
    </source>
</evidence>
<keyword evidence="2" id="KW-0677">Repeat</keyword>
<feature type="region of interest" description="Disordered" evidence="6">
    <location>
        <begin position="1"/>
        <end position="30"/>
    </location>
</feature>
<proteinExistence type="predicted"/>
<accession>A0A7S4GFA8</accession>
<dbReference type="Gene3D" id="2.160.20.10">
    <property type="entry name" value="Single-stranded right-handed beta-helix, Pectin lyase-like"/>
    <property type="match status" value="1"/>
</dbReference>
<dbReference type="SMART" id="SM00054">
    <property type="entry name" value="EFh"/>
    <property type="match status" value="2"/>
</dbReference>
<dbReference type="InterPro" id="IPR012334">
    <property type="entry name" value="Pectin_lyas_fold"/>
</dbReference>
<dbReference type="PROSITE" id="PS50297">
    <property type="entry name" value="ANK_REP_REGION"/>
    <property type="match status" value="5"/>
</dbReference>
<dbReference type="GO" id="GO:0005509">
    <property type="term" value="F:calcium ion binding"/>
    <property type="evidence" value="ECO:0007669"/>
    <property type="project" value="InterPro"/>
</dbReference>
<dbReference type="SUPFAM" id="SSF51126">
    <property type="entry name" value="Pectin lyase-like"/>
    <property type="match status" value="1"/>
</dbReference>
<keyword evidence="3" id="KW-0106">Calcium</keyword>
<dbReference type="SUPFAM" id="SSF47473">
    <property type="entry name" value="EF-hand"/>
    <property type="match status" value="1"/>
</dbReference>
<dbReference type="InterPro" id="IPR011050">
    <property type="entry name" value="Pectin_lyase_fold/virulence"/>
</dbReference>
<dbReference type="PROSITE" id="PS50222">
    <property type="entry name" value="EF_HAND_2"/>
    <property type="match status" value="2"/>
</dbReference>
<feature type="repeat" description="ANK" evidence="5">
    <location>
        <begin position="1320"/>
        <end position="1352"/>
    </location>
</feature>
<dbReference type="SMART" id="SM00248">
    <property type="entry name" value="ANK"/>
    <property type="match status" value="11"/>
</dbReference>
<sequence length="1853" mass="202783">MPTKLPTIGNGSTSPKQAGSSGSQVSSPLPPLNGNNVVVSGGLSAIQIRALAKVFAQSDLDYDGKVDREELALLLDEMGYRASGADVDTIMRMLDVDRDGVITQEEFIGQTAILDLKGNAPKKEEITQARKMITPRQNSNMELDPEIAALFKSINIHEPSAYEACRLGAMTLKLLVELSYDPHDLNQWMNETGLSNESKRRLVRDLARQRNWQSYESKWVAILVSVGEHQNPNVCSPPGGVDDGDRLLDLLTNMGFAVHYLDCHTEEKSSRPTTSNILKHLRAVGGSLTTRGEEVTILIILIGNATRTLGGEFAFMPEDFDELEPIDEGMQLNSLMGLIPPSHRMICMADFAHIYDYNGKEYNLSGDRRSLISQGPKETYLYESPCLGGGTMWHGLTQALKAGNGDLLGFMKSYLNGYKALAHPQAGRSRARDWDDFKMFTGKLDIGSNPQHVTITAVIEGTDEASGSQQLFDSLHASYPSLKYTSFDHTARIGVLLKGDLAAQRGTTWQLATKQVDHFTGRPNTRYEIITARQPGHWFLVISLPLSYGRQAIQTESMEVVQKSRNSLVGASALRRKKKKKQAPKAPASPTTKKEKADSPAGSPGSPGSPWGSPTEDHHLQKSWDVVVQNILDKIQEHKEKGTKLSIGGLDAVTAGSLVELECDCTPEDAVSIDGKVKSGALVSEKILSVRIDPQRAKPNSGVISHPGFDMTASLLQAAWHFASVRLEKLVFHEHNVVGREHKIEHGCSDLNTLGKEFRGCRSGDWMEIKGKWSGSLGLDRNGVTLRGSGDCVITNEGYSGPAICLRGGSRLENLKVVSVNEHPAIVVEYGAPDIHNCEVISEGGPAIKCMPLTDPHIYKTVIKDCKGAPGMVLEGSVGKYEEVTISNCSSGVLITGQAMMNGPLMINCHIVDNIGVGVVSENKADARIQGCTIARNRTPGVIVENEATINIWKSFIIDNGSCGVKVAKYSGARIEDSEISGNVGNEILLENAQSLEVAITRNRFYKKRSHHKTAEVAIDLQNAKPLIQGNDFEGYRVCVLVRGSCHDTRVMLNRASPMDDPDAMLIRDASKYDGVAPQNVQFNEFYKGQTADPLHFTNRNMPASTYSLFDATRAGYCSIVRRLIADGANPNTEGKENPLLCAVRAEDEAMVKLLLNNKADPTIQDQIGWTPLHAAIHSHNMYLVRLLLEHGANVHIADNQGLTAAMIAIECDNNAGLSYLLKGASGQCIVDAAYSRRTAVQDKIWVNAHTGFGHTHLGLATRLSKMKSMELLLECKADLQLGSEKELEAPLHVAARYQCDDAMKWLLEKGASPNVSSASGTTPLLLAIYGKSQDAVSMLVEHGADLETADPQGITALHAAAMMGDGKVMQALLDKAAKMNVQTAAGRTPLHYAIIFQQYECVQLLLQKSVDPCIEDKSGGMPLNYAVDEGYTLLQDPQEEQLFQMCRSPDLHVQFEKAVKDKAVVQNDAFTGISPFYQAVLFGNRRAAALLQEKGAEGSCSSKEGISALLWATHMGSDAMQKMLEMYGVKMKNRDKECATRLAQAANHGSEAASVIKFVQGWTMEVSKTAPVGWSLLPAFPYPLANVGWFKSRMKDCIDSISYDKKTTINFKPGKVHRGEQPKEQGIMEFLDTVRAFSKPPIPEMDQLIWDARYKTINNICAKINLPAHHQLVLHLWTQPRTLYTTVFAAMRTADSDQLAIWAPYLQALDNALAAIDKPYEGVCYMTANHLLEPVDAKGGCRMPSFVPPVQTVTQIFFPATTWATTSLQIAHDTLDPELGTLFVVTSKTGREVSAYSCHPHLHEVLFPVGCSFLVSKVYQAGSEDYTAFTQDYIKTCGPSNVPQVVVELRQL</sequence>
<feature type="repeat" description="ANK" evidence="5">
    <location>
        <begin position="1287"/>
        <end position="1319"/>
    </location>
</feature>
<dbReference type="PANTHER" id="PTHR24198:SF165">
    <property type="entry name" value="ANKYRIN REPEAT-CONTAINING PROTEIN-RELATED"/>
    <property type="match status" value="1"/>
</dbReference>
<dbReference type="Pfam" id="PF13499">
    <property type="entry name" value="EF-hand_7"/>
    <property type="match status" value="1"/>
</dbReference>
<dbReference type="Gene3D" id="3.90.176.10">
    <property type="entry name" value="Toxin ADP-ribosyltransferase, Chain A, domain 1"/>
    <property type="match status" value="1"/>
</dbReference>
<feature type="repeat" description="ANK" evidence="5">
    <location>
        <begin position="1386"/>
        <end position="1418"/>
    </location>
</feature>
<feature type="compositionally biased region" description="Low complexity" evidence="6">
    <location>
        <begin position="599"/>
        <end position="614"/>
    </location>
</feature>
<dbReference type="InterPro" id="IPR006626">
    <property type="entry name" value="PbH1"/>
</dbReference>
<reference evidence="8" key="1">
    <citation type="submission" date="2021-01" db="EMBL/GenBank/DDBJ databases">
        <authorList>
            <person name="Corre E."/>
            <person name="Pelletier E."/>
            <person name="Niang G."/>
            <person name="Scheremetjew M."/>
            <person name="Finn R."/>
            <person name="Kale V."/>
            <person name="Holt S."/>
            <person name="Cochrane G."/>
            <person name="Meng A."/>
            <person name="Brown T."/>
            <person name="Cohen L."/>
        </authorList>
    </citation>
    <scope>NUCLEOTIDE SEQUENCE</scope>
    <source>
        <strain evidence="8">CCMP1594</strain>
    </source>
</reference>
<dbReference type="PANTHER" id="PTHR24198">
    <property type="entry name" value="ANKYRIN REPEAT AND PROTEIN KINASE DOMAIN-CONTAINING PROTEIN"/>
    <property type="match status" value="1"/>
</dbReference>
<evidence type="ECO:0000256" key="5">
    <source>
        <dbReference type="PROSITE-ProRule" id="PRU00023"/>
    </source>
</evidence>
<feature type="domain" description="EF-hand" evidence="7">
    <location>
        <begin position="46"/>
        <end position="81"/>
    </location>
</feature>
<dbReference type="InterPro" id="IPR039448">
    <property type="entry name" value="Beta_helix"/>
</dbReference>
<dbReference type="InterPro" id="IPR002110">
    <property type="entry name" value="Ankyrin_rpt"/>
</dbReference>
<dbReference type="Pfam" id="PF00023">
    <property type="entry name" value="Ank"/>
    <property type="match status" value="1"/>
</dbReference>
<feature type="compositionally biased region" description="Polar residues" evidence="6">
    <location>
        <begin position="9"/>
        <end position="30"/>
    </location>
</feature>
<feature type="compositionally biased region" description="Basic residues" evidence="6">
    <location>
        <begin position="574"/>
        <end position="583"/>
    </location>
</feature>
<dbReference type="SMART" id="SM00710">
    <property type="entry name" value="PbH1"/>
    <property type="match status" value="4"/>
</dbReference>
<dbReference type="EMBL" id="HBJA01135360">
    <property type="protein sequence ID" value="CAE0835230.1"/>
    <property type="molecule type" value="Transcribed_RNA"/>
</dbReference>
<dbReference type="InterPro" id="IPR036770">
    <property type="entry name" value="Ankyrin_rpt-contain_sf"/>
</dbReference>
<evidence type="ECO:0000256" key="3">
    <source>
        <dbReference type="ARBA" id="ARBA00022837"/>
    </source>
</evidence>
<dbReference type="Pfam" id="PF13229">
    <property type="entry name" value="Beta_helix"/>
    <property type="match status" value="1"/>
</dbReference>